<dbReference type="OrthoDB" id="9787658at2"/>
<organism evidence="3 4">
    <name type="scientific">Streptomyces venezuelae (strain ATCC 10712 / CBS 650.69 / DSM 40230 / JCM 4526 / NBRC 13096 / PD 04745)</name>
    <dbReference type="NCBI Taxonomy" id="953739"/>
    <lineage>
        <taxon>Bacteria</taxon>
        <taxon>Bacillati</taxon>
        <taxon>Actinomycetota</taxon>
        <taxon>Actinomycetes</taxon>
        <taxon>Kitasatosporales</taxon>
        <taxon>Streptomycetaceae</taxon>
        <taxon>Streptomyces</taxon>
    </lineage>
</organism>
<sequence length="137" mass="14700">MTLEEALGLVDRPRTADGPERTGPAEETVRTSFAVPADDPFLAGHYPGFPLVPGFSLVQYVYELAAGAGAPRDHPVVVRKAKFLSPVRPGEEIVVEARVERAADGVRAVASVSADTRPAAEITLHYPRESDDPQENP</sequence>
<dbReference type="SUPFAM" id="SSF54637">
    <property type="entry name" value="Thioesterase/thiol ester dehydrase-isomerase"/>
    <property type="match status" value="1"/>
</dbReference>
<dbReference type="GeneID" id="51866772"/>
<proteinExistence type="predicted"/>
<feature type="region of interest" description="Disordered" evidence="1">
    <location>
        <begin position="1"/>
        <end position="28"/>
    </location>
</feature>
<protein>
    <recommendedName>
        <fullName evidence="2">ApeI dehydratase-like domain-containing protein</fullName>
    </recommendedName>
</protein>
<gene>
    <name evidence="3" type="ordered locus">SVEN_6241</name>
</gene>
<evidence type="ECO:0000259" key="2">
    <source>
        <dbReference type="Pfam" id="PF22818"/>
    </source>
</evidence>
<accession>F2RDN5</accession>
<dbReference type="Proteomes" id="UP000006854">
    <property type="component" value="Chromosome"/>
</dbReference>
<dbReference type="AlphaFoldDB" id="F2RDN5"/>
<dbReference type="InterPro" id="IPR029069">
    <property type="entry name" value="HotDog_dom_sf"/>
</dbReference>
<dbReference type="InterPro" id="IPR054545">
    <property type="entry name" value="ApeI-like"/>
</dbReference>
<dbReference type="STRING" id="953739.SVEN_6241"/>
<name>F2RDN5_STRVP</name>
<dbReference type="RefSeq" id="WP_015037422.1">
    <property type="nucleotide sequence ID" value="NC_018750.1"/>
</dbReference>
<dbReference type="HOGENOM" id="CLU_078912_4_1_11"/>
<dbReference type="Pfam" id="PF22818">
    <property type="entry name" value="ApeI-like"/>
    <property type="match status" value="1"/>
</dbReference>
<evidence type="ECO:0000313" key="3">
    <source>
        <dbReference type="EMBL" id="CCA59527.1"/>
    </source>
</evidence>
<feature type="compositionally biased region" description="Basic and acidic residues" evidence="1">
    <location>
        <begin position="11"/>
        <end position="28"/>
    </location>
</feature>
<dbReference type="PATRIC" id="fig|953739.5.peg.1448"/>
<dbReference type="eggNOG" id="COG0764">
    <property type="taxonomic scope" value="Bacteria"/>
</dbReference>
<evidence type="ECO:0000256" key="1">
    <source>
        <dbReference type="SAM" id="MobiDB-lite"/>
    </source>
</evidence>
<dbReference type="Gene3D" id="3.10.129.10">
    <property type="entry name" value="Hotdog Thioesterase"/>
    <property type="match status" value="1"/>
</dbReference>
<evidence type="ECO:0000313" key="4">
    <source>
        <dbReference type="Proteomes" id="UP000006854"/>
    </source>
</evidence>
<dbReference type="KEGG" id="sve:SVEN_6241"/>
<dbReference type="EMBL" id="FR845719">
    <property type="protein sequence ID" value="CCA59527.1"/>
    <property type="molecule type" value="Genomic_DNA"/>
</dbReference>
<feature type="domain" description="ApeI dehydratase-like" evidence="2">
    <location>
        <begin position="26"/>
        <end position="104"/>
    </location>
</feature>
<keyword evidence="4" id="KW-1185">Reference proteome</keyword>
<reference evidence="3 4" key="1">
    <citation type="journal article" date="2011" name="BMC Genomics">
        <title>Genome-wide analysis of the role of GlnR in Streptomyces venezuelae provides new insights into global nitrogen regulation in actinomycetes.</title>
        <authorList>
            <person name="Pullan S.T."/>
            <person name="Bibb M.J."/>
            <person name="Merrick M."/>
        </authorList>
    </citation>
    <scope>NUCLEOTIDE SEQUENCE [LARGE SCALE GENOMIC DNA]</scope>
    <source>
        <strain evidence="3">ATCC 10712</strain>
    </source>
</reference>